<dbReference type="PROSITE" id="PS00687">
    <property type="entry name" value="ALDEHYDE_DEHYDR_GLU"/>
    <property type="match status" value="1"/>
</dbReference>
<keyword evidence="2 4" id="KW-0560">Oxidoreductase</keyword>
<proteinExistence type="inferred from homology"/>
<dbReference type="InterPro" id="IPR016162">
    <property type="entry name" value="Ald_DH_N"/>
</dbReference>
<evidence type="ECO:0000256" key="3">
    <source>
        <dbReference type="ARBA" id="ARBA00023027"/>
    </source>
</evidence>
<feature type="active site" evidence="5">
    <location>
        <position position="224"/>
    </location>
</feature>
<dbReference type="InterPro" id="IPR016161">
    <property type="entry name" value="Ald_DH/histidinol_DH"/>
</dbReference>
<dbReference type="Proteomes" id="UP000607562">
    <property type="component" value="Unassembled WGS sequence"/>
</dbReference>
<comment type="caution">
    <text evidence="8">The sequence shown here is derived from an EMBL/GenBank/DDBJ whole genome shotgun (WGS) entry which is preliminary data.</text>
</comment>
<dbReference type="SUPFAM" id="SSF53720">
    <property type="entry name" value="ALDH-like"/>
    <property type="match status" value="1"/>
</dbReference>
<reference evidence="8 9" key="1">
    <citation type="submission" date="2020-12" db="EMBL/GenBank/DDBJ databases">
        <title>Comparative genomic insights into the epidemiology and virulence of plant pathogenic Pseudomonads from Turkey.</title>
        <authorList>
            <person name="Dillon M."/>
            <person name="Ruiz-Bedoya T."/>
            <person name="Bendalovic-Torma C."/>
            <person name="Guttman K.M."/>
            <person name="Kwak H."/>
            <person name="Middleton M.A."/>
            <person name="Wang P.W."/>
            <person name="Horuz S."/>
            <person name="Aysan Y."/>
            <person name="Guttman D.S."/>
        </authorList>
    </citation>
    <scope>NUCLEOTIDE SEQUENCE [LARGE SCALE GENOMIC DNA]</scope>
    <source>
        <strain evidence="8 9">Marul_2_1</strain>
    </source>
</reference>
<evidence type="ECO:0000313" key="9">
    <source>
        <dbReference type="Proteomes" id="UP000607562"/>
    </source>
</evidence>
<evidence type="ECO:0000259" key="7">
    <source>
        <dbReference type="Pfam" id="PF00171"/>
    </source>
</evidence>
<feature type="domain" description="Aldehyde dehydrogenase" evidence="7">
    <location>
        <begin position="20"/>
        <end position="444"/>
    </location>
</feature>
<name>A0ABS0UTY9_9PSED</name>
<organism evidence="8 9">
    <name type="scientific">Pseudomonas paralactis</name>
    <dbReference type="NCBI Taxonomy" id="1615673"/>
    <lineage>
        <taxon>Bacteria</taxon>
        <taxon>Pseudomonadati</taxon>
        <taxon>Pseudomonadota</taxon>
        <taxon>Gammaproteobacteria</taxon>
        <taxon>Pseudomonadales</taxon>
        <taxon>Pseudomonadaceae</taxon>
        <taxon>Pseudomonas</taxon>
    </lineage>
</organism>
<sequence>MSANVAYLQDTQALDYLQDLFEAQRRAYAANPTPPAAQRQQWLKALRDVLSDERQALITAISQDFSHRSADETLFAELMPSLHGIHYAGKHLKGWMKPSRRAVGIAFQPASAKVIYQPLGVVGVIVPWNYPLYLAIGPLVGALAAGNRVMLKLSESTPATGELLKALLARIFPEDLVCVVLGEADVGVAFSRLRFDHLLFTGATSIGKHVMRAAAENLTPVTLELGGKSPAIVSADVPLKDAAERIAFGKTLNAGQTCVAPDYVLVPEDRVEGFVEAYSKAVRGFYPTLAGNPDYTAIINERQLARLNAYAKDATDKGATLIPLYEQGQARRMAHSLLLNVSDDMTVMQDEIFGPLLPIVPYRGLDQAFAYINQRPRPLALYYFGYNKSEQERVLHETHSGGVCLNDTLLHVAQDDMPFGGIGPSGMGHYHGHEGFLTFSKAKGVLVKQRLNAARLIYPPYGKSIQKLIQKLFIR</sequence>
<evidence type="ECO:0000256" key="5">
    <source>
        <dbReference type="PROSITE-ProRule" id="PRU10007"/>
    </source>
</evidence>
<accession>A0ABS0UTY9</accession>
<protein>
    <recommendedName>
        <fullName evidence="4">Aldehyde dehydrogenase</fullName>
    </recommendedName>
</protein>
<keyword evidence="3" id="KW-0520">NAD</keyword>
<dbReference type="EMBL" id="JAEILM010000007">
    <property type="protein sequence ID" value="MBI6631495.1"/>
    <property type="molecule type" value="Genomic_DNA"/>
</dbReference>
<evidence type="ECO:0000256" key="2">
    <source>
        <dbReference type="ARBA" id="ARBA00023002"/>
    </source>
</evidence>
<dbReference type="InterPro" id="IPR016163">
    <property type="entry name" value="Ald_DH_C"/>
</dbReference>
<evidence type="ECO:0000256" key="1">
    <source>
        <dbReference type="ARBA" id="ARBA00009986"/>
    </source>
</evidence>
<dbReference type="InterPro" id="IPR015590">
    <property type="entry name" value="Aldehyde_DH_dom"/>
</dbReference>
<gene>
    <name evidence="8" type="ORF">YA0871_02395</name>
</gene>
<dbReference type="PANTHER" id="PTHR43570:SF20">
    <property type="entry name" value="ALDEHYDE DEHYDROGENASE ALDX-RELATED"/>
    <property type="match status" value="1"/>
</dbReference>
<dbReference type="PIRSF" id="PIRSF036492">
    <property type="entry name" value="ALDH"/>
    <property type="match status" value="1"/>
</dbReference>
<keyword evidence="9" id="KW-1185">Reference proteome</keyword>
<dbReference type="InterPro" id="IPR012394">
    <property type="entry name" value="Aldehyde_DH_NAD(P)"/>
</dbReference>
<dbReference type="PANTHER" id="PTHR43570">
    <property type="entry name" value="ALDEHYDE DEHYDROGENASE"/>
    <property type="match status" value="1"/>
</dbReference>
<comment type="similarity">
    <text evidence="1 4 6">Belongs to the aldehyde dehydrogenase family.</text>
</comment>
<dbReference type="Gene3D" id="3.40.605.10">
    <property type="entry name" value="Aldehyde Dehydrogenase, Chain A, domain 1"/>
    <property type="match status" value="1"/>
</dbReference>
<evidence type="ECO:0000313" key="8">
    <source>
        <dbReference type="EMBL" id="MBI6631495.1"/>
    </source>
</evidence>
<dbReference type="CDD" id="cd07133">
    <property type="entry name" value="ALDH_CALDH_CalB"/>
    <property type="match status" value="1"/>
</dbReference>
<dbReference type="InterPro" id="IPR029510">
    <property type="entry name" value="Ald_DH_CS_GLU"/>
</dbReference>
<dbReference type="Pfam" id="PF00171">
    <property type="entry name" value="Aldedh"/>
    <property type="match status" value="1"/>
</dbReference>
<evidence type="ECO:0000256" key="4">
    <source>
        <dbReference type="PIRNR" id="PIRNR036492"/>
    </source>
</evidence>
<evidence type="ECO:0000256" key="6">
    <source>
        <dbReference type="RuleBase" id="RU003345"/>
    </source>
</evidence>
<dbReference type="Gene3D" id="3.40.309.10">
    <property type="entry name" value="Aldehyde Dehydrogenase, Chain A, domain 2"/>
    <property type="match status" value="1"/>
</dbReference>